<dbReference type="Gene3D" id="3.50.50.60">
    <property type="entry name" value="FAD/NAD(P)-binding domain"/>
    <property type="match status" value="1"/>
</dbReference>
<evidence type="ECO:0000256" key="3">
    <source>
        <dbReference type="ARBA" id="ARBA00022827"/>
    </source>
</evidence>
<evidence type="ECO:0000259" key="7">
    <source>
        <dbReference type="Pfam" id="PF01494"/>
    </source>
</evidence>
<keyword evidence="5" id="KW-0503">Monooxygenase</keyword>
<dbReference type="AlphaFoldDB" id="A0A9P4Y0N4"/>
<evidence type="ECO:0000313" key="8">
    <source>
        <dbReference type="EMBL" id="KAF3764363.1"/>
    </source>
</evidence>
<dbReference type="SUPFAM" id="SSF51905">
    <property type="entry name" value="FAD/NAD(P)-binding domain"/>
    <property type="match status" value="1"/>
</dbReference>
<dbReference type="PANTHER" id="PTHR13789">
    <property type="entry name" value="MONOOXYGENASE"/>
    <property type="match status" value="1"/>
</dbReference>
<proteinExistence type="inferred from homology"/>
<dbReference type="PANTHER" id="PTHR13789:SF309">
    <property type="entry name" value="PUTATIVE (AFU_ORTHOLOGUE AFUA_6G14510)-RELATED"/>
    <property type="match status" value="1"/>
</dbReference>
<evidence type="ECO:0000256" key="4">
    <source>
        <dbReference type="ARBA" id="ARBA00023002"/>
    </source>
</evidence>
<dbReference type="PRINTS" id="PR00420">
    <property type="entry name" value="RNGMNOXGNASE"/>
</dbReference>
<dbReference type="GO" id="GO:0004497">
    <property type="term" value="F:monooxygenase activity"/>
    <property type="evidence" value="ECO:0007669"/>
    <property type="project" value="UniProtKB-KW"/>
</dbReference>
<keyword evidence="2" id="KW-0285">Flavoprotein</keyword>
<dbReference type="Proteomes" id="UP000803844">
    <property type="component" value="Unassembled WGS sequence"/>
</dbReference>
<keyword evidence="6" id="KW-0732">Signal</keyword>
<evidence type="ECO:0000313" key="9">
    <source>
        <dbReference type="Proteomes" id="UP000803844"/>
    </source>
</evidence>
<reference evidence="8" key="1">
    <citation type="journal article" date="2020" name="Phytopathology">
        <title>Genome sequence of the chestnut blight fungus Cryphonectria parasitica EP155: A fundamental resource for an archetypical invasive plant pathogen.</title>
        <authorList>
            <person name="Crouch J.A."/>
            <person name="Dawe A."/>
            <person name="Aerts A."/>
            <person name="Barry K."/>
            <person name="Churchill A.C.L."/>
            <person name="Grimwood J."/>
            <person name="Hillman B."/>
            <person name="Milgroom M.G."/>
            <person name="Pangilinan J."/>
            <person name="Smith M."/>
            <person name="Salamov A."/>
            <person name="Schmutz J."/>
            <person name="Yadav J."/>
            <person name="Grigoriev I.V."/>
            <person name="Nuss D."/>
        </authorList>
    </citation>
    <scope>NUCLEOTIDE SEQUENCE</scope>
    <source>
        <strain evidence="8">EP155</strain>
    </source>
</reference>
<feature type="signal peptide" evidence="6">
    <location>
        <begin position="1"/>
        <end position="16"/>
    </location>
</feature>
<dbReference type="Pfam" id="PF01494">
    <property type="entry name" value="FAD_binding_3"/>
    <property type="match status" value="1"/>
</dbReference>
<gene>
    <name evidence="8" type="ORF">M406DRAFT_260074</name>
</gene>
<comment type="similarity">
    <text evidence="1">Belongs to the paxM FAD-dependent monooxygenase family.</text>
</comment>
<organism evidence="8 9">
    <name type="scientific">Cryphonectria parasitica (strain ATCC 38755 / EP155)</name>
    <dbReference type="NCBI Taxonomy" id="660469"/>
    <lineage>
        <taxon>Eukaryota</taxon>
        <taxon>Fungi</taxon>
        <taxon>Dikarya</taxon>
        <taxon>Ascomycota</taxon>
        <taxon>Pezizomycotina</taxon>
        <taxon>Sordariomycetes</taxon>
        <taxon>Sordariomycetidae</taxon>
        <taxon>Diaporthales</taxon>
        <taxon>Cryphonectriaceae</taxon>
        <taxon>Cryphonectria-Endothia species complex</taxon>
        <taxon>Cryphonectria</taxon>
    </lineage>
</organism>
<dbReference type="InterPro" id="IPR050493">
    <property type="entry name" value="FAD-dep_Monooxygenase_BioMet"/>
</dbReference>
<dbReference type="InterPro" id="IPR036188">
    <property type="entry name" value="FAD/NAD-bd_sf"/>
</dbReference>
<evidence type="ECO:0000256" key="6">
    <source>
        <dbReference type="SAM" id="SignalP"/>
    </source>
</evidence>
<evidence type="ECO:0000256" key="5">
    <source>
        <dbReference type="ARBA" id="ARBA00023033"/>
    </source>
</evidence>
<dbReference type="GeneID" id="63834467"/>
<comment type="caution">
    <text evidence="8">The sequence shown here is derived from an EMBL/GenBank/DDBJ whole genome shotgun (WGS) entry which is preliminary data.</text>
</comment>
<dbReference type="InterPro" id="IPR002938">
    <property type="entry name" value="FAD-bd"/>
</dbReference>
<evidence type="ECO:0000256" key="2">
    <source>
        <dbReference type="ARBA" id="ARBA00022630"/>
    </source>
</evidence>
<evidence type="ECO:0000256" key="1">
    <source>
        <dbReference type="ARBA" id="ARBA00007992"/>
    </source>
</evidence>
<dbReference type="RefSeq" id="XP_040775324.1">
    <property type="nucleotide sequence ID" value="XM_040917338.1"/>
</dbReference>
<sequence>MKIIIIGAGLAGLTAAYRLAQSDHKVQVLERHKTLTPRGGEMNVRPSATRIILQSWKEGDNIPSSLAKALSAAATPTPHALLRDATTGRVRMRNIAVDASDSPDWGITRQDAVHALYEAAIKAGAEVRFGVVVSGTDEGQDKRFEKELTADLVLAADGIRSATRRAVLADLGCETEPVISRTTLYGVHVDDAALALRAGTSRLTDQENINVWTKGRSSNSSSGEGGFVVTRHNTKRNSVGLLFGIDTAETDQRSLWDEQGDIDLVRHSFRGACTELVQALDAATSCDRWRLAELPDLPRWTSKGGRVLLLGDSAHAMHPNAAQGFSLIIEDIAVLDFLLRLLGGRGAEQDDGVVSQVARWWQEIRRPRVERIKAYARWNTAMFSGGLPIPEQDVERRAVKSLRDVVPNRDASFHSSAFLKWALDYDAIAEVRRPICCH</sequence>
<keyword evidence="3" id="KW-0274">FAD</keyword>
<accession>A0A9P4Y0N4</accession>
<dbReference type="GO" id="GO:0071949">
    <property type="term" value="F:FAD binding"/>
    <property type="evidence" value="ECO:0007669"/>
    <property type="project" value="InterPro"/>
</dbReference>
<feature type="domain" description="FAD-binding" evidence="7">
    <location>
        <begin position="2"/>
        <end position="336"/>
    </location>
</feature>
<feature type="chain" id="PRO_5040390394" evidence="6">
    <location>
        <begin position="17"/>
        <end position="438"/>
    </location>
</feature>
<protein>
    <submittedName>
        <fullName evidence="8">FAD/NAD(P)-binding domain-containing protein</fullName>
    </submittedName>
</protein>
<keyword evidence="4" id="KW-0560">Oxidoreductase</keyword>
<name>A0A9P4Y0N4_CRYP1</name>
<dbReference type="OrthoDB" id="420606at2759"/>
<keyword evidence="9" id="KW-1185">Reference proteome</keyword>
<dbReference type="EMBL" id="MU032348">
    <property type="protein sequence ID" value="KAF3764363.1"/>
    <property type="molecule type" value="Genomic_DNA"/>
</dbReference>